<keyword evidence="3" id="KW-0812">Transmembrane</keyword>
<dbReference type="SUPFAM" id="SSF51306">
    <property type="entry name" value="LexA/Signal peptidase"/>
    <property type="match status" value="1"/>
</dbReference>
<keyword evidence="3" id="KW-0472">Membrane</keyword>
<comment type="caution">
    <text evidence="5">The sequence shown here is derived from an EMBL/GenBank/DDBJ whole genome shotgun (WGS) entry which is preliminary data.</text>
</comment>
<evidence type="ECO:0000256" key="2">
    <source>
        <dbReference type="ARBA" id="ARBA00009370"/>
    </source>
</evidence>
<comment type="catalytic activity">
    <reaction evidence="3">
        <text>Cleavage of hydrophobic, N-terminal signal or leader sequences from secreted and periplasmic proteins.</text>
        <dbReference type="EC" id="3.4.21.89"/>
    </reaction>
</comment>
<dbReference type="NCBIfam" id="TIGR02227">
    <property type="entry name" value="sigpep_I_bact"/>
    <property type="match status" value="1"/>
</dbReference>
<reference evidence="5 6" key="1">
    <citation type="submission" date="2018-08" db="EMBL/GenBank/DDBJ databases">
        <title>A genome reference for cultivated species of the human gut microbiota.</title>
        <authorList>
            <person name="Zou Y."/>
            <person name="Xue W."/>
            <person name="Luo G."/>
        </authorList>
    </citation>
    <scope>NUCLEOTIDE SEQUENCE [LARGE SCALE GENOMIC DNA]</scope>
    <source>
        <strain evidence="5 6">AF12-11</strain>
    </source>
</reference>
<feature type="transmembrane region" description="Helical" evidence="3">
    <location>
        <begin position="37"/>
        <end position="56"/>
    </location>
</feature>
<dbReference type="InterPro" id="IPR019533">
    <property type="entry name" value="Peptidase_S26"/>
</dbReference>
<evidence type="ECO:0000256" key="1">
    <source>
        <dbReference type="ARBA" id="ARBA00004401"/>
    </source>
</evidence>
<dbReference type="Gene3D" id="2.10.109.10">
    <property type="entry name" value="Umud Fragment, subunit A"/>
    <property type="match status" value="1"/>
</dbReference>
<evidence type="ECO:0000259" key="4">
    <source>
        <dbReference type="Pfam" id="PF10502"/>
    </source>
</evidence>
<dbReference type="PANTHER" id="PTHR43390:SF1">
    <property type="entry name" value="CHLOROPLAST PROCESSING PEPTIDASE"/>
    <property type="match status" value="1"/>
</dbReference>
<dbReference type="Pfam" id="PF10502">
    <property type="entry name" value="Peptidase_S26"/>
    <property type="match status" value="1"/>
</dbReference>
<name>A0A395XK12_9FIRM</name>
<sequence>MEQSIQFDRAGSTEEVIRQRRQRTILRKLRNSDLRKAAFLAIFLMLLFRCVFGVTFEYGSDMKPAIGDKDLLLYYRLQDLYTGGDVVVYEKRGVEMVGRIAAMPGETVEITKDGQLVINGYTQADINREDMYNPGNENGTGKVTLKSQQYYILSDDHSVSRDSRTLGAVSKNEICGLVITVIRRRNI</sequence>
<dbReference type="AlphaFoldDB" id="A0A395XK12"/>
<dbReference type="CDD" id="cd06462">
    <property type="entry name" value="Peptidase_S24_S26"/>
    <property type="match status" value="1"/>
</dbReference>
<comment type="similarity">
    <text evidence="2 3">Belongs to the peptidase S26 family.</text>
</comment>
<dbReference type="GO" id="GO:0006465">
    <property type="term" value="P:signal peptide processing"/>
    <property type="evidence" value="ECO:0007669"/>
    <property type="project" value="InterPro"/>
</dbReference>
<comment type="subcellular location">
    <subcellularLocation>
        <location evidence="1">Cell membrane</location>
        <topology evidence="1">Single-pass type II membrane protein</topology>
    </subcellularLocation>
    <subcellularLocation>
        <location evidence="3">Membrane</location>
        <topology evidence="3">Single-pass type II membrane protein</topology>
    </subcellularLocation>
</comment>
<accession>A0A395XK12</accession>
<keyword evidence="3" id="KW-0645">Protease</keyword>
<dbReference type="GO" id="GO:0009003">
    <property type="term" value="F:signal peptidase activity"/>
    <property type="evidence" value="ECO:0007669"/>
    <property type="project" value="UniProtKB-EC"/>
</dbReference>
<dbReference type="PANTHER" id="PTHR43390">
    <property type="entry name" value="SIGNAL PEPTIDASE I"/>
    <property type="match status" value="1"/>
</dbReference>
<keyword evidence="3" id="KW-1133">Transmembrane helix</keyword>
<dbReference type="InterPro" id="IPR036286">
    <property type="entry name" value="LexA/Signal_pep-like_sf"/>
</dbReference>
<protein>
    <recommendedName>
        <fullName evidence="3">Signal peptidase I</fullName>
        <ecNumber evidence="3">3.4.21.89</ecNumber>
    </recommendedName>
</protein>
<keyword evidence="3 5" id="KW-0378">Hydrolase</keyword>
<dbReference type="Proteomes" id="UP000266376">
    <property type="component" value="Unassembled WGS sequence"/>
</dbReference>
<dbReference type="EC" id="3.4.21.89" evidence="3"/>
<feature type="domain" description="Peptidase S26" evidence="4">
    <location>
        <begin position="36"/>
        <end position="179"/>
    </location>
</feature>
<dbReference type="GO" id="GO:0004252">
    <property type="term" value="F:serine-type endopeptidase activity"/>
    <property type="evidence" value="ECO:0007669"/>
    <property type="project" value="InterPro"/>
</dbReference>
<gene>
    <name evidence="5" type="primary">lepB</name>
    <name evidence="5" type="ORF">DWV67_09115</name>
</gene>
<organism evidence="5 6">
    <name type="scientific">Dorea formicigenerans</name>
    <dbReference type="NCBI Taxonomy" id="39486"/>
    <lineage>
        <taxon>Bacteria</taxon>
        <taxon>Bacillati</taxon>
        <taxon>Bacillota</taxon>
        <taxon>Clostridia</taxon>
        <taxon>Lachnospirales</taxon>
        <taxon>Lachnospiraceae</taxon>
        <taxon>Dorea</taxon>
    </lineage>
</organism>
<evidence type="ECO:0000256" key="3">
    <source>
        <dbReference type="RuleBase" id="RU362042"/>
    </source>
</evidence>
<dbReference type="GO" id="GO:0005886">
    <property type="term" value="C:plasma membrane"/>
    <property type="evidence" value="ECO:0007669"/>
    <property type="project" value="UniProtKB-SubCell"/>
</dbReference>
<evidence type="ECO:0000313" key="6">
    <source>
        <dbReference type="Proteomes" id="UP000266376"/>
    </source>
</evidence>
<dbReference type="EMBL" id="QSAJ01000020">
    <property type="protein sequence ID" value="RGW52726.1"/>
    <property type="molecule type" value="Genomic_DNA"/>
</dbReference>
<evidence type="ECO:0000313" key="5">
    <source>
        <dbReference type="EMBL" id="RGW52726.1"/>
    </source>
</evidence>
<dbReference type="InterPro" id="IPR000223">
    <property type="entry name" value="Pept_S26A_signal_pept_1"/>
</dbReference>
<proteinExistence type="inferred from homology"/>